<feature type="domain" description="Protein kinase" evidence="3">
    <location>
        <begin position="10"/>
        <end position="280"/>
    </location>
</feature>
<name>F2DVB7_HORVV</name>
<dbReference type="FunFam" id="1.10.510.10:FF:000596">
    <property type="entry name" value="CK1 family protein kinase"/>
    <property type="match status" value="1"/>
</dbReference>
<keyword evidence="2" id="KW-0067">ATP-binding</keyword>
<dbReference type="AlphaFoldDB" id="F2DVB7"/>
<dbReference type="InterPro" id="IPR050235">
    <property type="entry name" value="CK1_Ser-Thr_kinase"/>
</dbReference>
<proteinExistence type="evidence at transcript level"/>
<dbReference type="GO" id="GO:0004672">
    <property type="term" value="F:protein kinase activity"/>
    <property type="evidence" value="ECO:0007669"/>
    <property type="project" value="InterPro"/>
</dbReference>
<dbReference type="SUPFAM" id="SSF56112">
    <property type="entry name" value="Protein kinase-like (PK-like)"/>
    <property type="match status" value="1"/>
</dbReference>
<sequence>MKQSSFYANYKIGPKIGSGSFGRIFAATNPLTGEQVAIKIEPKNCSNPQLVHENALYKIISDKNPTAVGIPRIHLCTSQSDYINLVMELLGPSLEDKFNLCGRKFSLKTVLMLAKQMIARLDFIHSCGVVHRDIKPENFAVGLGKNQDIIYLIDLGLSRVFMKDGRHIDLVYGKKLIGTARYASINAHKGITQSRRDDLESIGYVWIYFLKGRLPWQGLQTNEKSQRYDLIKEKKIETPVSDLCEGLPIEFAEYLTYVKSLKFEEEPNYEKLYALFEKLFEKEGFVEDFDYDWKSIKTEPVIKNNGTMVTTEGFRESEFLGTQMEEMKQNTANKTLMQQKASNYTTKSTGNTNKNNDKTSKACLPIFSCFT</sequence>
<dbReference type="InterPro" id="IPR017441">
    <property type="entry name" value="Protein_kinase_ATP_BS"/>
</dbReference>
<dbReference type="InterPro" id="IPR000719">
    <property type="entry name" value="Prot_kinase_dom"/>
</dbReference>
<dbReference type="InterPro" id="IPR011009">
    <property type="entry name" value="Kinase-like_dom_sf"/>
</dbReference>
<evidence type="ECO:0000256" key="1">
    <source>
        <dbReference type="ARBA" id="ARBA00005926"/>
    </source>
</evidence>
<dbReference type="PANTHER" id="PTHR11909">
    <property type="entry name" value="CASEIN KINASE-RELATED"/>
    <property type="match status" value="1"/>
</dbReference>
<organism evidence="4">
    <name type="scientific">Hordeum vulgare subsp. vulgare</name>
    <name type="common">Domesticated barley</name>
    <dbReference type="NCBI Taxonomy" id="112509"/>
    <lineage>
        <taxon>Eukaryota</taxon>
        <taxon>Viridiplantae</taxon>
        <taxon>Streptophyta</taxon>
        <taxon>Embryophyta</taxon>
        <taxon>Tracheophyta</taxon>
        <taxon>Spermatophyta</taxon>
        <taxon>Magnoliopsida</taxon>
        <taxon>Liliopsida</taxon>
        <taxon>Poales</taxon>
        <taxon>Poaceae</taxon>
        <taxon>BOP clade</taxon>
        <taxon>Pooideae</taxon>
        <taxon>Triticodae</taxon>
        <taxon>Triticeae</taxon>
        <taxon>Hordeinae</taxon>
        <taxon>Hordeum</taxon>
    </lineage>
</organism>
<dbReference type="Gene3D" id="1.10.510.10">
    <property type="entry name" value="Transferase(Phosphotransferase) domain 1"/>
    <property type="match status" value="1"/>
</dbReference>
<keyword evidence="2" id="KW-0547">Nucleotide-binding</keyword>
<accession>F2DVB7</accession>
<feature type="binding site" evidence="2">
    <location>
        <position position="39"/>
    </location>
    <ligand>
        <name>ATP</name>
        <dbReference type="ChEBI" id="CHEBI:30616"/>
    </ligand>
</feature>
<reference evidence="4" key="1">
    <citation type="journal article" date="2011" name="Plant Physiol.">
        <title>Comprehensive sequence analysis of 24,783 barley full-length cDNAs derived from 12 clone libraries.</title>
        <authorList>
            <person name="Matsumoto T."/>
            <person name="Tanaka T."/>
            <person name="Sakai H."/>
            <person name="Amano N."/>
            <person name="Kanamori H."/>
            <person name="Kurita K."/>
            <person name="Kikuta A."/>
            <person name="Kamiya K."/>
            <person name="Yamamoto M."/>
            <person name="Ikawa H."/>
            <person name="Fujii N."/>
            <person name="Hori K."/>
            <person name="Itoh T."/>
            <person name="Sato K."/>
        </authorList>
    </citation>
    <scope>NUCLEOTIDE SEQUENCE</scope>
    <source>
        <tissue evidence="4">Shoot and root</tissue>
    </source>
</reference>
<evidence type="ECO:0000259" key="3">
    <source>
        <dbReference type="PROSITE" id="PS50011"/>
    </source>
</evidence>
<dbReference type="GO" id="GO:0005524">
    <property type="term" value="F:ATP binding"/>
    <property type="evidence" value="ECO:0007669"/>
    <property type="project" value="UniProtKB-UniRule"/>
</dbReference>
<dbReference type="PROSITE" id="PS00107">
    <property type="entry name" value="PROTEIN_KINASE_ATP"/>
    <property type="match status" value="1"/>
</dbReference>
<dbReference type="EMBL" id="AK367835">
    <property type="protein sequence ID" value="BAJ99038.1"/>
    <property type="molecule type" value="mRNA"/>
</dbReference>
<dbReference type="PROSITE" id="PS50011">
    <property type="entry name" value="PROTEIN_KINASE_DOM"/>
    <property type="match status" value="1"/>
</dbReference>
<dbReference type="SMART" id="SM00220">
    <property type="entry name" value="S_TKc"/>
    <property type="match status" value="1"/>
</dbReference>
<evidence type="ECO:0000313" key="4">
    <source>
        <dbReference type="EMBL" id="BAJ99038.1"/>
    </source>
</evidence>
<protein>
    <submittedName>
        <fullName evidence="4">Predicted protein</fullName>
    </submittedName>
</protein>
<evidence type="ECO:0000256" key="2">
    <source>
        <dbReference type="PROSITE-ProRule" id="PRU10141"/>
    </source>
</evidence>
<dbReference type="Pfam" id="PF00069">
    <property type="entry name" value="Pkinase"/>
    <property type="match status" value="1"/>
</dbReference>
<comment type="similarity">
    <text evidence="1">Belongs to the protein kinase superfamily. CK1 Ser/Thr protein kinase family. Casein kinase I subfamily.</text>
</comment>
<dbReference type="CDD" id="cd14016">
    <property type="entry name" value="STKc_CK1"/>
    <property type="match status" value="1"/>
</dbReference>